<dbReference type="Gene3D" id="3.30.70.2390">
    <property type="match status" value="1"/>
</dbReference>
<keyword evidence="2" id="KW-0812">Transmembrane</keyword>
<organism evidence="4 5">
    <name type="scientific">Klenkia taihuensis</name>
    <dbReference type="NCBI Taxonomy" id="1225127"/>
    <lineage>
        <taxon>Bacteria</taxon>
        <taxon>Bacillati</taxon>
        <taxon>Actinomycetota</taxon>
        <taxon>Actinomycetes</taxon>
        <taxon>Geodermatophilales</taxon>
        <taxon>Geodermatophilaceae</taxon>
        <taxon>Klenkia</taxon>
    </lineage>
</organism>
<protein>
    <submittedName>
        <fullName evidence="4">LytR cell envelope-related transcriptional attenuator</fullName>
    </submittedName>
</protein>
<dbReference type="Pfam" id="PF13399">
    <property type="entry name" value="LytR_C"/>
    <property type="match status" value="1"/>
</dbReference>
<evidence type="ECO:0000313" key="4">
    <source>
        <dbReference type="EMBL" id="SFC91246.1"/>
    </source>
</evidence>
<evidence type="ECO:0000256" key="2">
    <source>
        <dbReference type="SAM" id="Phobius"/>
    </source>
</evidence>
<dbReference type="OrthoDB" id="5198709at2"/>
<keyword evidence="2" id="KW-0472">Membrane</keyword>
<feature type="compositionally biased region" description="Low complexity" evidence="1">
    <location>
        <begin position="127"/>
        <end position="136"/>
    </location>
</feature>
<feature type="compositionally biased region" description="Pro residues" evidence="1">
    <location>
        <begin position="115"/>
        <end position="126"/>
    </location>
</feature>
<feature type="compositionally biased region" description="Pro residues" evidence="1">
    <location>
        <begin position="152"/>
        <end position="161"/>
    </location>
</feature>
<evidence type="ECO:0000256" key="1">
    <source>
        <dbReference type="SAM" id="MobiDB-lite"/>
    </source>
</evidence>
<name>A0A1I1N1N2_9ACTN</name>
<dbReference type="RefSeq" id="WP_091557173.1">
    <property type="nucleotide sequence ID" value="NZ_BNAC01000004.1"/>
</dbReference>
<feature type="region of interest" description="Disordered" evidence="1">
    <location>
        <begin position="1"/>
        <end position="400"/>
    </location>
</feature>
<feature type="compositionally biased region" description="Low complexity" evidence="1">
    <location>
        <begin position="76"/>
        <end position="92"/>
    </location>
</feature>
<feature type="compositionally biased region" description="Low complexity" evidence="1">
    <location>
        <begin position="433"/>
        <end position="464"/>
    </location>
</feature>
<sequence length="565" mass="56912">MGRHGVPDGEPDPTPDLPPAGRRRAPDAEQADPPAWPDDDELTTLGRRTRAERRRDGLLPRSEDPTAGRGPGTPTGGQPDPGARPPAQAGPRTYVTGIPAVGPRDTAPPVGRGPTAPPPPLRPAGPPTVQQPGAAPATPPADRGDDRAPSPQGLPTPPPPAREQAPPATRGLPTPPPPVGPGTDGGPRTGGPSTTVDPLPGNRPPAGRAGEPPTPAPDRAPGTTGLPSWAATPGPPTPNPGPTSGPGPAAPRSGRGTPPPPLPTYDGPERRVAGRNGAVPAEGDRRAAPPLPVYDGPERRVADRPEAIPAEGDRRGARTHSIPERPPLAGSARPAAPAAAAGPGTGPQARRTEPGSGETGVIGGRAASRAERQAVDAALRREERRQGISTIPPLPEEGRRGSRGLVAALVAVVVVALVLLGFWAYQRPGADESAASTPTSASSAPATSTSAQPTTAAPTTAAPAGPVYAPVTVLNATDVDGLAGDIGGVLSAGGWEVRGESTYPEQDVAVTTVFYTAGDATQQAAAATLQEQFPDIVGGPSERFFDVDGEPDPGLVVVATGSWQP</sequence>
<evidence type="ECO:0000259" key="3">
    <source>
        <dbReference type="Pfam" id="PF13399"/>
    </source>
</evidence>
<dbReference type="AlphaFoldDB" id="A0A1I1N1N2"/>
<feature type="compositionally biased region" description="Basic and acidic residues" evidence="1">
    <location>
        <begin position="296"/>
        <end position="316"/>
    </location>
</feature>
<keyword evidence="5" id="KW-1185">Reference proteome</keyword>
<feature type="compositionally biased region" description="Pro residues" evidence="1">
    <location>
        <begin position="233"/>
        <end position="249"/>
    </location>
</feature>
<dbReference type="InterPro" id="IPR027381">
    <property type="entry name" value="LytR/CpsA/Psr_C"/>
</dbReference>
<evidence type="ECO:0000313" key="5">
    <source>
        <dbReference type="Proteomes" id="UP000199022"/>
    </source>
</evidence>
<feature type="compositionally biased region" description="Basic and acidic residues" evidence="1">
    <location>
        <begin position="53"/>
        <end position="66"/>
    </location>
</feature>
<feature type="transmembrane region" description="Helical" evidence="2">
    <location>
        <begin position="405"/>
        <end position="425"/>
    </location>
</feature>
<dbReference type="Proteomes" id="UP000199022">
    <property type="component" value="Unassembled WGS sequence"/>
</dbReference>
<feature type="compositionally biased region" description="Low complexity" evidence="1">
    <location>
        <begin position="327"/>
        <end position="349"/>
    </location>
</feature>
<proteinExistence type="predicted"/>
<feature type="domain" description="LytR/CpsA/Psr regulator C-terminal" evidence="3">
    <location>
        <begin position="470"/>
        <end position="535"/>
    </location>
</feature>
<accession>A0A1I1N1N2</accession>
<dbReference type="STRING" id="1225127.SAMN05661030_1923"/>
<feature type="region of interest" description="Disordered" evidence="1">
    <location>
        <begin position="430"/>
        <end position="464"/>
    </location>
</feature>
<feature type="compositionally biased region" description="Low complexity" evidence="1">
    <location>
        <begin position="162"/>
        <end position="172"/>
    </location>
</feature>
<gene>
    <name evidence="4" type="ORF">SAMN05661030_1923</name>
</gene>
<dbReference type="EMBL" id="FOMD01000002">
    <property type="protein sequence ID" value="SFC91246.1"/>
    <property type="molecule type" value="Genomic_DNA"/>
</dbReference>
<reference evidence="5" key="1">
    <citation type="submission" date="2016-10" db="EMBL/GenBank/DDBJ databases">
        <authorList>
            <person name="Varghese N."/>
            <person name="Submissions S."/>
        </authorList>
    </citation>
    <scope>NUCLEOTIDE SEQUENCE [LARGE SCALE GENOMIC DNA]</scope>
    <source>
        <strain evidence="5">DSM 45962</strain>
    </source>
</reference>
<keyword evidence="2" id="KW-1133">Transmembrane helix</keyword>
<feature type="compositionally biased region" description="Basic and acidic residues" evidence="1">
    <location>
        <begin position="368"/>
        <end position="386"/>
    </location>
</feature>